<feature type="compositionally biased region" description="Basic and acidic residues" evidence="3">
    <location>
        <begin position="883"/>
        <end position="898"/>
    </location>
</feature>
<feature type="compositionally biased region" description="Basic and acidic residues" evidence="3">
    <location>
        <begin position="861"/>
        <end position="875"/>
    </location>
</feature>
<feature type="domain" description="GIT Spa2 homology (SHD)" evidence="4">
    <location>
        <begin position="45"/>
        <end position="75"/>
    </location>
</feature>
<feature type="region of interest" description="Disordered" evidence="3">
    <location>
        <begin position="1426"/>
        <end position="1591"/>
    </location>
</feature>
<dbReference type="GO" id="GO:0036267">
    <property type="term" value="P:invasive filamentous growth"/>
    <property type="evidence" value="ECO:0007669"/>
    <property type="project" value="TreeGrafter"/>
</dbReference>
<dbReference type="InterPro" id="IPR039892">
    <property type="entry name" value="Spa2/Sph1"/>
</dbReference>
<feature type="compositionally biased region" description="Low complexity" evidence="3">
    <location>
        <begin position="990"/>
        <end position="1012"/>
    </location>
</feature>
<feature type="compositionally biased region" description="Polar residues" evidence="3">
    <location>
        <begin position="1354"/>
        <end position="1363"/>
    </location>
</feature>
<feature type="region of interest" description="Disordered" evidence="3">
    <location>
        <begin position="670"/>
        <end position="1179"/>
    </location>
</feature>
<feature type="coiled-coil region" evidence="2">
    <location>
        <begin position="299"/>
        <end position="376"/>
    </location>
</feature>
<feature type="domain" description="GIT Spa2 homology (SHD)" evidence="4">
    <location>
        <begin position="95"/>
        <end position="125"/>
    </location>
</feature>
<feature type="compositionally biased region" description="Basic and acidic residues" evidence="3">
    <location>
        <begin position="1075"/>
        <end position="1085"/>
    </location>
</feature>
<feature type="compositionally biased region" description="Polar residues" evidence="3">
    <location>
        <begin position="595"/>
        <end position="605"/>
    </location>
</feature>
<dbReference type="InterPro" id="IPR022018">
    <property type="entry name" value="GIT1_C"/>
</dbReference>
<evidence type="ECO:0000259" key="4">
    <source>
        <dbReference type="SMART" id="SM00555"/>
    </source>
</evidence>
<feature type="region of interest" description="Disordered" evidence="3">
    <location>
        <begin position="1233"/>
        <end position="1410"/>
    </location>
</feature>
<dbReference type="Pfam" id="PF08518">
    <property type="entry name" value="GIT_SHD"/>
    <property type="match status" value="2"/>
</dbReference>
<dbReference type="Pfam" id="PF12205">
    <property type="entry name" value="GIT1_C"/>
    <property type="match status" value="1"/>
</dbReference>
<feature type="compositionally biased region" description="Basic and acidic residues" evidence="3">
    <location>
        <begin position="1321"/>
        <end position="1333"/>
    </location>
</feature>
<feature type="region of interest" description="Disordered" evidence="3">
    <location>
        <begin position="579"/>
        <end position="614"/>
    </location>
</feature>
<keyword evidence="2" id="KW-0175">Coiled coil</keyword>
<evidence type="ECO:0000313" key="6">
    <source>
        <dbReference type="Proteomes" id="UP000019375"/>
    </source>
</evidence>
<reference evidence="6" key="1">
    <citation type="journal article" date="2013" name="Genome Announc.">
        <title>Genome sequence of the food spoilage yeast Zygosaccharomyces bailii CLIB 213(T).</title>
        <authorList>
            <person name="Galeote V."/>
            <person name="Bigey F."/>
            <person name="Devillers H."/>
            <person name="Neuveglise C."/>
            <person name="Dequin S."/>
        </authorList>
    </citation>
    <scope>NUCLEOTIDE SEQUENCE [LARGE SCALE GENOMIC DNA]</scope>
    <source>
        <strain evidence="6">CLIB 213 / ATCC 58445 / CBS 680 / CCRC 21525 / NBRC 1098 / NCYC 1416 / NRRL Y-2227</strain>
    </source>
</reference>
<feature type="compositionally biased region" description="Polar residues" evidence="3">
    <location>
        <begin position="157"/>
        <end position="183"/>
    </location>
</feature>
<dbReference type="PANTHER" id="PTHR21601:SF0">
    <property type="entry name" value="PROTEIN SPA2-RELATED"/>
    <property type="match status" value="1"/>
</dbReference>
<feature type="compositionally biased region" description="Basic and acidic residues" evidence="3">
    <location>
        <begin position="1133"/>
        <end position="1145"/>
    </location>
</feature>
<keyword evidence="6" id="KW-1185">Reference proteome</keyword>
<dbReference type="GO" id="GO:0005935">
    <property type="term" value="C:cellular bud neck"/>
    <property type="evidence" value="ECO:0007669"/>
    <property type="project" value="TreeGrafter"/>
</dbReference>
<feature type="compositionally biased region" description="Basic and acidic residues" evidence="3">
    <location>
        <begin position="146"/>
        <end position="156"/>
    </location>
</feature>
<keyword evidence="1" id="KW-0677">Repeat</keyword>
<dbReference type="GO" id="GO:0005826">
    <property type="term" value="C:actomyosin contractile ring"/>
    <property type="evidence" value="ECO:0007669"/>
    <property type="project" value="TreeGrafter"/>
</dbReference>
<feature type="compositionally biased region" description="Polar residues" evidence="3">
    <location>
        <begin position="237"/>
        <end position="252"/>
    </location>
</feature>
<sequence>MMDGGADVSTVHHRDVHRYFTALQKYFNDAETKHDRSNSPRAQKARAKLLKLSASQFYELSTDVYDELQRRINEDQSQPDYLLPRATFHMKRNQARQKLANLSQTRFNDLVDDILFEIKRRGYNVSPNADASDRGSGGKAASNKHSNSEKGKENHNSRNTKSSVSDGSLSQIPPTATIQTSKVIPQKASIDWSSEEEDNEDAANSGAKNKQAELRKTDAPGANKGDLKSNKKPNLPHINSFQQPNTTPLLSASESCHYGDLIDSPVLTETGNPLLEDSPSDDFNKVKDLNAEKSVNDKQENASAELPTDQTQLDQLNEEIAALKRENASLKQNRSLGGFTSNENFERDLNSLSAELGTLSVENEQLREKVSELEFKTKNMVPKQLMPLKTKHEDLDNLNIKPLFDRNSMAKYAAHDGSIPFESVEEFHTLVQKLFESIQSRDDELGRNLFENISRLSHTVSQLLLLVDVPEFKDEVLLLRASLSHTITAIRYYAVYGALLPKITVQAAISELAFAFCNLVRSCKIKGNEQMILNFSRKTAVLDGTKDQITPQTPEDSAPSMFFKSSSLHNPSEIMKFSDTTQDDVSPVKPLKITQKASVSPSGRTPTPRKISSGLLFGSMVSTKSTSSQSNGSGTGFSFDKTRELNAISPTSAHHDGSNVNLRLAKVESSDNIPTLSKSSRPEGGFSFEKTRGSPTKDGEPSKISSDKDDPDKTLNGETDTFKKSTVTSKSAAVDGPTVIATSPNAASPPLNKMEDSNEYLAGNADSALQKKFHDNIEISSGTAESKGTESSPLGSPGVEKTEKAKITKSKTDKSPDKSENNDTKSPASQSSKGEPKKGSKSKVSGSEALKSTVESPNQETKSKQGNEKVSNNHDRKPKQHNSKMDQKDVSEKHEIKSKQHNNTSKIGEDDVSEKHDHQESRSKKAPGRSFTDKLRTFANNAGIGLRVEKDLNKQVGGVETKGNGLKSDENKIAERKRSLTIDTGKSKKNNNSDVSPNSSSNKSIGGIKKSGTIPSFGAKESGIEKSHEKKHRSTDKEDVHTAKKLGNNRHSGNQSTENLKKQSSVTDKGAQNGKEIRKHSEQKKSAGTSKSPKNEQKSPSTVKLNGHTKKDEVNTSGRSDSSNKETSSGEVMPKEKAGKKDENSHNMNLGDLKANGTKDGVIPSVTLNDGKGETDITPKSKLDFVGAKKVNGVQEADDVPEKLPNFYFNNIPVPAPTNSLLTDKLKKSFADIPSEDETEDISDINNSPYMSDDGSSFHAFKQSWREENTGRSSPLAQQQSFHDENTTVRKMAGGLNITKETALRKDSDISSKVVTNGPRDLQKDFEGSEDHGTTGNGNGEVSSSWKGKEELPKSTTLQSLESVKTDSIAKKDSSRKTETKDSRESVNESRVDTVNKQKNSSKENGLASDLSADTGVKLNYNDFEFGNESGVTAGDRNPKTNSASMNDKSAFKGGNRLVASDKLYNKSRGYDPSGSPALPGTVEQRSHLNGKKTLKGEYTEDLNADPSFKQNGDASKTPTSDSVTATTPKLQSVKLTKTHTSKGDGFMQSPAIPKTPVVKSPALKTPASKGSTTRSPFRSPATRDEDFDDDREISFDVDAFDIANPDNTLSELLLYLEHQSLQVIATIQSLLTSIKEPHATKGNLRKESNAINQVIRQMVDATSVSMNQSRNASLKEHGSWVVKSLEDCYLRMTTLCQLKRDGEFVDKSGDDEFADKHFKQRLAGIAFDIAKCTKELVKTVEEASLKEEIAFLNARLN</sequence>
<evidence type="ECO:0000256" key="3">
    <source>
        <dbReference type="SAM" id="MobiDB-lite"/>
    </source>
</evidence>
<dbReference type="GO" id="GO:0043332">
    <property type="term" value="C:mating projection tip"/>
    <property type="evidence" value="ECO:0007669"/>
    <property type="project" value="TreeGrafter"/>
</dbReference>
<feature type="compositionally biased region" description="Polar residues" evidence="3">
    <location>
        <begin position="778"/>
        <end position="794"/>
    </location>
</feature>
<dbReference type="Gene3D" id="1.20.120.330">
    <property type="entry name" value="Nucleotidyltransferases domain 2"/>
    <property type="match status" value="1"/>
</dbReference>
<feature type="compositionally biased region" description="Polar residues" evidence="3">
    <location>
        <begin position="1509"/>
        <end position="1536"/>
    </location>
</feature>
<feature type="compositionally biased region" description="Polar residues" evidence="3">
    <location>
        <begin position="1271"/>
        <end position="1281"/>
    </location>
</feature>
<dbReference type="InterPro" id="IPR013724">
    <property type="entry name" value="GIT_SHD"/>
</dbReference>
<dbReference type="GO" id="GO:0005078">
    <property type="term" value="F:MAP-kinase scaffold activity"/>
    <property type="evidence" value="ECO:0007669"/>
    <property type="project" value="TreeGrafter"/>
</dbReference>
<dbReference type="PANTHER" id="PTHR21601">
    <property type="entry name" value="SPA2 PROTEIN"/>
    <property type="match status" value="1"/>
</dbReference>
<accession>A0A8J2T8E2</accession>
<feature type="compositionally biased region" description="Basic and acidic residues" evidence="3">
    <location>
        <begin position="967"/>
        <end position="980"/>
    </location>
</feature>
<feature type="compositionally biased region" description="Polar residues" evidence="3">
    <location>
        <begin position="1086"/>
        <end position="1104"/>
    </location>
</feature>
<dbReference type="GO" id="GO:1902716">
    <property type="term" value="C:cell cortex of growing cell tip"/>
    <property type="evidence" value="ECO:0007669"/>
    <property type="project" value="TreeGrafter"/>
</dbReference>
<proteinExistence type="predicted"/>
<feature type="compositionally biased region" description="Basic and acidic residues" evidence="3">
    <location>
        <begin position="800"/>
        <end position="823"/>
    </location>
</feature>
<dbReference type="GO" id="GO:0007124">
    <property type="term" value="P:pseudohyphal growth"/>
    <property type="evidence" value="ECO:0007669"/>
    <property type="project" value="TreeGrafter"/>
</dbReference>
<protein>
    <submittedName>
        <fullName evidence="5">ZYBA0S05-07074g1_1</fullName>
    </submittedName>
</protein>
<evidence type="ECO:0000256" key="2">
    <source>
        <dbReference type="SAM" id="Coils"/>
    </source>
</evidence>
<feature type="compositionally biased region" description="Acidic residues" evidence="3">
    <location>
        <begin position="1234"/>
        <end position="1243"/>
    </location>
</feature>
<gene>
    <name evidence="5" type="ORF">BN860_07074g</name>
</gene>
<dbReference type="OrthoDB" id="5588096at2759"/>
<name>A0A8J2T8E2_ZYGB2</name>
<dbReference type="GO" id="GO:0000131">
    <property type="term" value="C:incipient cellular bud site"/>
    <property type="evidence" value="ECO:0007669"/>
    <property type="project" value="TreeGrafter"/>
</dbReference>
<dbReference type="GO" id="GO:0007121">
    <property type="term" value="P:bipolar cellular bud site selection"/>
    <property type="evidence" value="ECO:0007669"/>
    <property type="project" value="TreeGrafter"/>
</dbReference>
<evidence type="ECO:0000313" key="5">
    <source>
        <dbReference type="EMBL" id="CDF90021.1"/>
    </source>
</evidence>
<organism evidence="5 6">
    <name type="scientific">Zygosaccharomyces bailii (strain CLIB 213 / ATCC 58445 / CBS 680 / BCRC 21525 / NBRC 1098 / NCYC 1416 / NRRL Y-2227)</name>
    <dbReference type="NCBI Taxonomy" id="1333698"/>
    <lineage>
        <taxon>Eukaryota</taxon>
        <taxon>Fungi</taxon>
        <taxon>Dikarya</taxon>
        <taxon>Ascomycota</taxon>
        <taxon>Saccharomycotina</taxon>
        <taxon>Saccharomycetes</taxon>
        <taxon>Saccharomycetales</taxon>
        <taxon>Saccharomycetaceae</taxon>
        <taxon>Zygosaccharomyces</taxon>
    </lineage>
</organism>
<evidence type="ECO:0000256" key="1">
    <source>
        <dbReference type="ARBA" id="ARBA00022737"/>
    </source>
</evidence>
<feature type="compositionally biased region" description="Polar residues" evidence="3">
    <location>
        <begin position="670"/>
        <end position="679"/>
    </location>
</feature>
<feature type="compositionally biased region" description="Polar residues" evidence="3">
    <location>
        <begin position="1115"/>
        <end position="1130"/>
    </location>
</feature>
<feature type="region of interest" description="Disordered" evidence="3">
    <location>
        <begin position="125"/>
        <end position="252"/>
    </location>
</feature>
<feature type="compositionally biased region" description="Basic and acidic residues" evidence="3">
    <location>
        <begin position="689"/>
        <end position="723"/>
    </location>
</feature>
<feature type="compositionally biased region" description="Polar residues" evidence="3">
    <location>
        <begin position="1049"/>
        <end position="1067"/>
    </location>
</feature>
<feature type="compositionally biased region" description="Basic and acidic residues" evidence="3">
    <location>
        <begin position="1364"/>
        <end position="1396"/>
    </location>
</feature>
<dbReference type="Proteomes" id="UP000019375">
    <property type="component" value="Unassembled WGS sequence"/>
</dbReference>
<feature type="compositionally biased region" description="Basic and acidic residues" evidence="3">
    <location>
        <begin position="907"/>
        <end position="923"/>
    </location>
</feature>
<dbReference type="SMART" id="SM00555">
    <property type="entry name" value="GIT"/>
    <property type="match status" value="2"/>
</dbReference>
<dbReference type="EMBL" id="HG316458">
    <property type="protein sequence ID" value="CDF90021.1"/>
    <property type="molecule type" value="Genomic_DNA"/>
</dbReference>
<dbReference type="GO" id="GO:0005934">
    <property type="term" value="C:cellular bud tip"/>
    <property type="evidence" value="ECO:0007669"/>
    <property type="project" value="TreeGrafter"/>
</dbReference>